<evidence type="ECO:0000313" key="2">
    <source>
        <dbReference type="Proteomes" id="UP001177260"/>
    </source>
</evidence>
<organism evidence="1 2">
    <name type="scientific">Aspergillus melleus</name>
    <dbReference type="NCBI Taxonomy" id="138277"/>
    <lineage>
        <taxon>Eukaryota</taxon>
        <taxon>Fungi</taxon>
        <taxon>Dikarya</taxon>
        <taxon>Ascomycota</taxon>
        <taxon>Pezizomycotina</taxon>
        <taxon>Eurotiomycetes</taxon>
        <taxon>Eurotiomycetidae</taxon>
        <taxon>Eurotiales</taxon>
        <taxon>Aspergillaceae</taxon>
        <taxon>Aspergillus</taxon>
        <taxon>Aspergillus subgen. Circumdati</taxon>
    </lineage>
</organism>
<keyword evidence="2" id="KW-1185">Reference proteome</keyword>
<evidence type="ECO:0000313" key="1">
    <source>
        <dbReference type="EMBL" id="KAK1139117.1"/>
    </source>
</evidence>
<sequence>MVRVGLLAQGVLFLSGVFAQRTVVDLGYTRYKGQPLPNGIVQWLGMRYAAPPVGPLRFSAPQDPGEIDGVQDAFQHGSLCIPTVTEEEVFPEGTSEDCLFINVQAPRNISKPLPVYFWIEGGGFNENSQADYDASGLIHASHMGIVVVTFNYRVGPYGFLAGKEIEKGGSVNNGLKDQIKALQWVQKHIRKFGGDPNHVVLGGVSAGAASITLLLSAHGGRDDGLFHAAAAESQSFAGMLTGKESQFGYNNLVIRTGCASEEDTLACLRNLDVGTLQSVNINTPLPKAQEAPLYMYGPVVDGTLVPDYTYRLFHKGKFIKVPVIFGDVTDEGTVFAPKEIATVGEADTFLQSQFPEIQLRHLARINAMYLHENETRQFPEAGPYWIPASNAYGEMRYTCPGIDMSSVYAQAGVKSWNYHYAVQDPDSDAAGEGTAHTHEVNAIFGPQYVTDDNPPASYFTTNAPIIPVMQGYWTSFIRTFDPNLYRRPGTPEWKQWGRNDEHRRLFIRTGETAMEVAPPDQVRRCDYLISIGVDLAQ</sequence>
<name>A0ACC3ANF9_9EURO</name>
<comment type="caution">
    <text evidence="1">The sequence shown here is derived from an EMBL/GenBank/DDBJ whole genome shotgun (WGS) entry which is preliminary data.</text>
</comment>
<accession>A0ACC3ANF9</accession>
<dbReference type="Proteomes" id="UP001177260">
    <property type="component" value="Unassembled WGS sequence"/>
</dbReference>
<dbReference type="EMBL" id="JAOPJF010000117">
    <property type="protein sequence ID" value="KAK1139117.1"/>
    <property type="molecule type" value="Genomic_DNA"/>
</dbReference>
<proteinExistence type="predicted"/>
<gene>
    <name evidence="1" type="ORF">N8T08_001303</name>
</gene>
<protein>
    <submittedName>
        <fullName evidence="1">Uncharacterized protein</fullName>
    </submittedName>
</protein>
<reference evidence="1 2" key="1">
    <citation type="journal article" date="2023" name="ACS Omega">
        <title>Identification of the Neoaspergillic Acid Biosynthesis Gene Cluster by Establishing an In Vitro CRISPR-Ribonucleoprotein Genetic System in Aspergillus melleus.</title>
        <authorList>
            <person name="Yuan B."/>
            <person name="Grau M.F."/>
            <person name="Murata R.M."/>
            <person name="Torok T."/>
            <person name="Venkateswaran K."/>
            <person name="Stajich J.E."/>
            <person name="Wang C.C.C."/>
        </authorList>
    </citation>
    <scope>NUCLEOTIDE SEQUENCE [LARGE SCALE GENOMIC DNA]</scope>
    <source>
        <strain evidence="1 2">IMV 1140</strain>
    </source>
</reference>